<dbReference type="Proteomes" id="UP000184749">
    <property type="component" value="Plasmid pRgalIE4872d"/>
</dbReference>
<feature type="transmembrane region" description="Helical" evidence="1">
    <location>
        <begin position="12"/>
        <end position="34"/>
    </location>
</feature>
<evidence type="ECO:0000313" key="2">
    <source>
        <dbReference type="EMBL" id="APO71519.1"/>
    </source>
</evidence>
<accession>A0A1L5NUI6</accession>
<keyword evidence="1" id="KW-0472">Membrane</keyword>
<dbReference type="EMBL" id="CP017105">
    <property type="protein sequence ID" value="APO71519.1"/>
    <property type="molecule type" value="Genomic_DNA"/>
</dbReference>
<evidence type="ECO:0000313" key="3">
    <source>
        <dbReference type="Proteomes" id="UP000184749"/>
    </source>
</evidence>
<organism evidence="2 3">
    <name type="scientific">Rhizobium gallicum</name>
    <dbReference type="NCBI Taxonomy" id="56730"/>
    <lineage>
        <taxon>Bacteria</taxon>
        <taxon>Pseudomonadati</taxon>
        <taxon>Pseudomonadota</taxon>
        <taxon>Alphaproteobacteria</taxon>
        <taxon>Hyphomicrobiales</taxon>
        <taxon>Rhizobiaceae</taxon>
        <taxon>Rhizobium/Agrobacterium group</taxon>
        <taxon>Rhizobium</taxon>
    </lineage>
</organism>
<name>A0A1L5NUI6_9HYPH</name>
<keyword evidence="1" id="KW-1133">Transmembrane helix</keyword>
<geneLocation type="plasmid" evidence="3">
    <name>prgalie4872d</name>
</geneLocation>
<evidence type="ECO:0000256" key="1">
    <source>
        <dbReference type="SAM" id="Phobius"/>
    </source>
</evidence>
<protein>
    <submittedName>
        <fullName evidence="2">Uncharacterized protein</fullName>
    </submittedName>
</protein>
<reference evidence="2 3" key="1">
    <citation type="submission" date="2016-09" db="EMBL/GenBank/DDBJ databases">
        <title>The complete genome sequences of Rhizobium gallicum, symbiovars gallicum and phaseoli, symbionts associated to common bean (Phaseolus vulgaris).</title>
        <authorList>
            <person name="Bustos P."/>
            <person name="Santamaria R.I."/>
            <person name="Perez-Carrascal O.M."/>
            <person name="Juarez S."/>
            <person name="Lozano L."/>
            <person name="Martinez-Flores I."/>
            <person name="Martinez-Romero E."/>
            <person name="Cevallos M."/>
            <person name="Romero D."/>
            <person name="Davila G."/>
            <person name="Gonzalez V."/>
        </authorList>
    </citation>
    <scope>NUCLEOTIDE SEQUENCE [LARGE SCALE GENOMIC DNA]</scope>
    <source>
        <strain evidence="2 3">IE4872</strain>
        <plasmid evidence="3">prgalie4872d</plasmid>
    </source>
</reference>
<dbReference type="AlphaFoldDB" id="A0A1L5NUI6"/>
<keyword evidence="1" id="KW-0812">Transmembrane</keyword>
<sequence>MPLSTMLVDRRIYMTTLIFLSFAIFSHEVVVVAMNPIEDVQIIASPAYTLQTVRDALSALY</sequence>
<gene>
    <name evidence="2" type="ORF">IE4872_PD00990</name>
</gene>
<keyword evidence="2" id="KW-0614">Plasmid</keyword>
<proteinExistence type="predicted"/>